<dbReference type="InterPro" id="IPR036116">
    <property type="entry name" value="FN3_sf"/>
</dbReference>
<proteinExistence type="predicted"/>
<gene>
    <name evidence="4" type="ORF">CTOB1V02_LOCUS11506</name>
</gene>
<protein>
    <submittedName>
        <fullName evidence="4">Uncharacterized protein</fullName>
    </submittedName>
</protein>
<keyword evidence="3" id="KW-0472">Membrane</keyword>
<feature type="transmembrane region" description="Helical" evidence="3">
    <location>
        <begin position="517"/>
        <end position="540"/>
    </location>
</feature>
<evidence type="ECO:0000313" key="4">
    <source>
        <dbReference type="EMBL" id="CAD7233685.1"/>
    </source>
</evidence>
<keyword evidence="3" id="KW-1133">Transmembrane helix</keyword>
<evidence type="ECO:0000256" key="1">
    <source>
        <dbReference type="ARBA" id="ARBA00022737"/>
    </source>
</evidence>
<organism evidence="4">
    <name type="scientific">Cyprideis torosa</name>
    <dbReference type="NCBI Taxonomy" id="163714"/>
    <lineage>
        <taxon>Eukaryota</taxon>
        <taxon>Metazoa</taxon>
        <taxon>Ecdysozoa</taxon>
        <taxon>Arthropoda</taxon>
        <taxon>Crustacea</taxon>
        <taxon>Oligostraca</taxon>
        <taxon>Ostracoda</taxon>
        <taxon>Podocopa</taxon>
        <taxon>Podocopida</taxon>
        <taxon>Cytherocopina</taxon>
        <taxon>Cytheroidea</taxon>
        <taxon>Cytherideidae</taxon>
        <taxon>Cyprideis</taxon>
    </lineage>
</organism>
<keyword evidence="3" id="KW-0812">Transmembrane</keyword>
<evidence type="ECO:0000256" key="2">
    <source>
        <dbReference type="SAM" id="MobiDB-lite"/>
    </source>
</evidence>
<evidence type="ECO:0000256" key="3">
    <source>
        <dbReference type="SAM" id="Phobius"/>
    </source>
</evidence>
<name>A0A7R8WKX0_9CRUS</name>
<dbReference type="Gene3D" id="2.60.40.10">
    <property type="entry name" value="Immunoglobulins"/>
    <property type="match status" value="3"/>
</dbReference>
<feature type="non-terminal residue" evidence="4">
    <location>
        <position position="636"/>
    </location>
</feature>
<feature type="non-terminal residue" evidence="4">
    <location>
        <position position="1"/>
    </location>
</feature>
<feature type="compositionally biased region" description="Pro residues" evidence="2">
    <location>
        <begin position="247"/>
        <end position="257"/>
    </location>
</feature>
<dbReference type="Gene3D" id="3.30.200.20">
    <property type="entry name" value="Phosphorylase Kinase, domain 1"/>
    <property type="match status" value="1"/>
</dbReference>
<dbReference type="CDD" id="cd00063">
    <property type="entry name" value="FN3"/>
    <property type="match status" value="1"/>
</dbReference>
<dbReference type="SMART" id="SM00060">
    <property type="entry name" value="FN3"/>
    <property type="match status" value="3"/>
</dbReference>
<dbReference type="EMBL" id="OB666760">
    <property type="protein sequence ID" value="CAD7233685.1"/>
    <property type="molecule type" value="Genomic_DNA"/>
</dbReference>
<accession>A0A7R8WKX0</accession>
<dbReference type="PROSITE" id="PS50853">
    <property type="entry name" value="FN3"/>
    <property type="match status" value="1"/>
</dbReference>
<dbReference type="AlphaFoldDB" id="A0A7R8WKX0"/>
<dbReference type="PANTHER" id="PTHR46708">
    <property type="entry name" value="TENASCIN"/>
    <property type="match status" value="1"/>
</dbReference>
<keyword evidence="1" id="KW-0677">Repeat</keyword>
<dbReference type="InterPro" id="IPR003961">
    <property type="entry name" value="FN3_dom"/>
</dbReference>
<dbReference type="SUPFAM" id="SSF49265">
    <property type="entry name" value="Fibronectin type III"/>
    <property type="match status" value="2"/>
</dbReference>
<sequence>ILFTETLQCTEASSSPAMEVIGFHNSLEEAKEAGEIHSICTDRHPAVVKKMNSEISNSESVLLGELDSYSSYVVFASAGNFYTKLLSRKPDKVSSPVTLNTTGAPPPPPSLAEVRVLSPKEVSVSWYPPSPYPLYEVEYQVVWRSANVVTGEKKVKGSTPALPPLPPPDLFPSPSAAAVPVVIQATLDTLVGGLEYEIHVRVLSPKEVSVSWYPPSPYPLYEVEYQVVWRSANVVTGEKKVKGSTPALPPLPPPDLSPSPSATAVPVVIQATLDTLVGGLEYEIHVRAFSIDGTTFSESEVERARTFDPPEEIRLLPPRQTRTLELSWNSPGDGSVLNHTVHFTDVGTQIFTEVQPLQHGLGSATRPAFPYRYSLRGLRPSNKYGVRMEITYTETIYLWPEHGNFVFETLPDRPETVGFPKVVNLRAEVFQVTWAPAINNGEFVDWYLLDKQISGESDWETVYNGTDNFWVIRGLDPDIVYSSVSAHNALGLSDPSKPSRPFSLEAAVAGAAGGQTLVLGVTVGAVVVLVALLGGLLCYVSRRRLRQKKAYGGLGELVSLPRLPPHLRSEASNQLYQGPLLPHVRKEHIRMTKYLGGGAFGDTLRTGATDVEKTQFMKEAELMSQFKHEHILQLLG</sequence>
<reference evidence="4" key="1">
    <citation type="submission" date="2020-11" db="EMBL/GenBank/DDBJ databases">
        <authorList>
            <person name="Tran Van P."/>
        </authorList>
    </citation>
    <scope>NUCLEOTIDE SEQUENCE</scope>
</reference>
<feature type="region of interest" description="Disordered" evidence="2">
    <location>
        <begin position="239"/>
        <end position="259"/>
    </location>
</feature>
<dbReference type="InterPro" id="IPR050991">
    <property type="entry name" value="ECM_Regulatory_Proteins"/>
</dbReference>
<dbReference type="InterPro" id="IPR013783">
    <property type="entry name" value="Ig-like_fold"/>
</dbReference>
<dbReference type="OrthoDB" id="65481at2759"/>
<dbReference type="PANTHER" id="PTHR46708:SF2">
    <property type="entry name" value="FIBRONECTIN TYPE-III DOMAIN-CONTAINING PROTEIN"/>
    <property type="match status" value="1"/>
</dbReference>